<dbReference type="Gene3D" id="3.90.1150.10">
    <property type="entry name" value="Aspartate Aminotransferase, domain 1"/>
    <property type="match status" value="1"/>
</dbReference>
<dbReference type="Pfam" id="PF00282">
    <property type="entry name" value="Pyridoxal_deC"/>
    <property type="match status" value="1"/>
</dbReference>
<keyword evidence="9" id="KW-1185">Reference proteome</keyword>
<evidence type="ECO:0000313" key="9">
    <source>
        <dbReference type="Proteomes" id="UP001552427"/>
    </source>
</evidence>
<dbReference type="InterPro" id="IPR015421">
    <property type="entry name" value="PyrdxlP-dep_Trfase_major"/>
</dbReference>
<sequence length="501" mass="53330">MHAIPYPLEPGPEQTREMGEAALALVEDFLRDLPDLPALAPSDAGLLAGLREPAPEHGSPLPALLRTVAAAARQGGTSAGPGYLAYVPGGGLYAAALADFLAAALNKYVAVWDLAPACAQIEATVVRWLCDLFGHPDGARGILTSGGSMANFSAIVTARTALLGERFLDGVLYVTDQTHASSAKAALLAGFPRANLRTVPTLPSLAMDPAALTGLIAADRAAGLRPFLVIGSAGTTNTGAMDPLTELAGIARTEGLWFHVDAAYGGPFQLTARGRALMSGIERADSITLDPHKAMFLPYGTGALLVRDGARLRAAHHLRADYLQDLAAEEEIPNFTEYSPELSRDFRGLRLWLPVKLHGLAAFREALDEKLDLARVVHDALVESGFEVPWEPRLTTVAFRWVPEHGDADAFNARLLRRINAAGRVLLSSTTIGGRYMIRVCVLSHRTHRDRIEEAVAVIRTACERLREEEREPVKSGPVKSGPVKSGPVRSGPVRSGAAGA</sequence>
<evidence type="ECO:0000256" key="2">
    <source>
        <dbReference type="ARBA" id="ARBA00009533"/>
    </source>
</evidence>
<accession>A0ABV3H1S3</accession>
<dbReference type="InterPro" id="IPR002129">
    <property type="entry name" value="PyrdxlP-dep_de-COase"/>
</dbReference>
<keyword evidence="8" id="KW-0032">Aminotransferase</keyword>
<dbReference type="GO" id="GO:0008483">
    <property type="term" value="F:transaminase activity"/>
    <property type="evidence" value="ECO:0007669"/>
    <property type="project" value="UniProtKB-KW"/>
</dbReference>
<gene>
    <name evidence="8" type="ORF">AB0K40_13330</name>
</gene>
<proteinExistence type="inferred from homology"/>
<evidence type="ECO:0000256" key="5">
    <source>
        <dbReference type="ARBA" id="ARBA00023239"/>
    </source>
</evidence>
<dbReference type="Proteomes" id="UP001552427">
    <property type="component" value="Unassembled WGS sequence"/>
</dbReference>
<organism evidence="8 9">
    <name type="scientific">Nonomuraea bangladeshensis</name>
    <dbReference type="NCBI Taxonomy" id="404385"/>
    <lineage>
        <taxon>Bacteria</taxon>
        <taxon>Bacillati</taxon>
        <taxon>Actinomycetota</taxon>
        <taxon>Actinomycetes</taxon>
        <taxon>Streptosporangiales</taxon>
        <taxon>Streptosporangiaceae</taxon>
        <taxon>Nonomuraea</taxon>
    </lineage>
</organism>
<dbReference type="Gene3D" id="3.90.1150.170">
    <property type="match status" value="1"/>
</dbReference>
<evidence type="ECO:0000256" key="7">
    <source>
        <dbReference type="SAM" id="MobiDB-lite"/>
    </source>
</evidence>
<reference evidence="8 9" key="1">
    <citation type="submission" date="2024-06" db="EMBL/GenBank/DDBJ databases">
        <title>The Natural Products Discovery Center: Release of the First 8490 Sequenced Strains for Exploring Actinobacteria Biosynthetic Diversity.</title>
        <authorList>
            <person name="Kalkreuter E."/>
            <person name="Kautsar S.A."/>
            <person name="Yang D."/>
            <person name="Bader C.D."/>
            <person name="Teijaro C.N."/>
            <person name="Fluegel L."/>
            <person name="Davis C.M."/>
            <person name="Simpson J.R."/>
            <person name="Lauterbach L."/>
            <person name="Steele A.D."/>
            <person name="Gui C."/>
            <person name="Meng S."/>
            <person name="Li G."/>
            <person name="Viehrig K."/>
            <person name="Ye F."/>
            <person name="Su P."/>
            <person name="Kiefer A.F."/>
            <person name="Nichols A."/>
            <person name="Cepeda A.J."/>
            <person name="Yan W."/>
            <person name="Fan B."/>
            <person name="Jiang Y."/>
            <person name="Adhikari A."/>
            <person name="Zheng C.-J."/>
            <person name="Schuster L."/>
            <person name="Cowan T.M."/>
            <person name="Smanski M.J."/>
            <person name="Chevrette M.G."/>
            <person name="De Carvalho L.P.S."/>
            <person name="Shen B."/>
        </authorList>
    </citation>
    <scope>NUCLEOTIDE SEQUENCE [LARGE SCALE GENOMIC DNA]</scope>
    <source>
        <strain evidence="8 9">NPDC049574</strain>
    </source>
</reference>
<evidence type="ECO:0000313" key="8">
    <source>
        <dbReference type="EMBL" id="MEV4286477.1"/>
    </source>
</evidence>
<dbReference type="InterPro" id="IPR015422">
    <property type="entry name" value="PyrdxlP-dep_Trfase_small"/>
</dbReference>
<keyword evidence="3" id="KW-0210">Decarboxylase</keyword>
<dbReference type="SUPFAM" id="SSF53383">
    <property type="entry name" value="PLP-dependent transferases"/>
    <property type="match status" value="1"/>
</dbReference>
<comment type="caution">
    <text evidence="8">The sequence shown here is derived from an EMBL/GenBank/DDBJ whole genome shotgun (WGS) entry which is preliminary data.</text>
</comment>
<keyword evidence="8" id="KW-0808">Transferase</keyword>
<name>A0ABV3H1S3_9ACTN</name>
<feature type="region of interest" description="Disordered" evidence="7">
    <location>
        <begin position="468"/>
        <end position="501"/>
    </location>
</feature>
<dbReference type="EMBL" id="JBFARM010000004">
    <property type="protein sequence ID" value="MEV4286477.1"/>
    <property type="molecule type" value="Genomic_DNA"/>
</dbReference>
<comment type="similarity">
    <text evidence="2 6">Belongs to the group II decarboxylase family.</text>
</comment>
<dbReference type="PRINTS" id="PR00800">
    <property type="entry name" value="YHDCRBOXLASE"/>
</dbReference>
<dbReference type="InterPro" id="IPR010977">
    <property type="entry name" value="Aromatic_deC"/>
</dbReference>
<dbReference type="PANTHER" id="PTHR11999:SF70">
    <property type="entry name" value="MIP05841P"/>
    <property type="match status" value="1"/>
</dbReference>
<dbReference type="RefSeq" id="WP_364448674.1">
    <property type="nucleotide sequence ID" value="NZ_JBFARM010000004.1"/>
</dbReference>
<keyword evidence="4 6" id="KW-0663">Pyridoxal phosphate</keyword>
<evidence type="ECO:0000256" key="1">
    <source>
        <dbReference type="ARBA" id="ARBA00001933"/>
    </source>
</evidence>
<dbReference type="PANTHER" id="PTHR11999">
    <property type="entry name" value="GROUP II PYRIDOXAL-5-PHOSPHATE DECARBOXYLASE"/>
    <property type="match status" value="1"/>
</dbReference>
<comment type="cofactor">
    <cofactor evidence="1 6">
        <name>pyridoxal 5'-phosphate</name>
        <dbReference type="ChEBI" id="CHEBI:597326"/>
    </cofactor>
</comment>
<evidence type="ECO:0000256" key="6">
    <source>
        <dbReference type="RuleBase" id="RU000382"/>
    </source>
</evidence>
<protein>
    <submittedName>
        <fullName evidence="8">Aminotransferase class V-fold PLP-dependent enzyme</fullName>
    </submittedName>
</protein>
<evidence type="ECO:0000256" key="4">
    <source>
        <dbReference type="ARBA" id="ARBA00022898"/>
    </source>
</evidence>
<keyword evidence="5 6" id="KW-0456">Lyase</keyword>
<evidence type="ECO:0000256" key="3">
    <source>
        <dbReference type="ARBA" id="ARBA00022793"/>
    </source>
</evidence>
<dbReference type="InterPro" id="IPR015424">
    <property type="entry name" value="PyrdxlP-dep_Trfase"/>
</dbReference>
<dbReference type="Gene3D" id="3.40.640.10">
    <property type="entry name" value="Type I PLP-dependent aspartate aminotransferase-like (Major domain)"/>
    <property type="match status" value="1"/>
</dbReference>